<evidence type="ECO:0000256" key="9">
    <source>
        <dbReference type="ARBA" id="ARBA00023288"/>
    </source>
</evidence>
<dbReference type="EMBL" id="JABDTM020020414">
    <property type="protein sequence ID" value="KAH0817049.1"/>
    <property type="molecule type" value="Genomic_DNA"/>
</dbReference>
<evidence type="ECO:0000256" key="3">
    <source>
        <dbReference type="ARBA" id="ARBA00022475"/>
    </source>
</evidence>
<sequence length="657" mass="73754">MRRRGSAMQDVEPRCDKVKREFSAGPGQIYLYCEEGAHLLNHLVLRGKRSKTGPGLKSAKRLSRSEENPVYIRSQTGSDDSDVRVSVSSDDSGCLLKQKTATSLASIGLEVLTKTPGGSEINDDSLPDLIIPEDQFAAKGTLPRRESGISLASGIYEEISEEPVKSPSPKTNHIYENPIDLILDVSSKFKKHCKPPPLPPRTLDFMLGTSTKKMIFGQYKHRCNTLPAKDLSRISQIFTSDSEYVVMSPSKIPDETKDKSKIATIAESLYMPMSSVISLKNKIENCYMIMNGKKMAGEASHKKKGKLSRQESNRSGKGSEVEDKPIAGASSTQDKTSGGLRVYKIVVLGDGGVGKSAVTLQFVNHSFLDYHDPTIEDSYQKQAVIDGEAALLDILDTAGQVEFTAMRDQYMRCGEGFLICYSVTDRHSFQEALEYRKLIQKVRASEDTPLVLVGNKFDLQLQRKVTTEEGRTLARQFACPFYETSAALRTFVDDAFHTLVREIRNKEREKPPCIKPTNIFVKRLEEVLLPALHDATNTLQRWRVDSRYVLLGHNRNRFMVERPFYWCTKPTPTKLFIPLNYMEWSPFCWWDAFRSVWMTQQNAPSAPHRVADLQSTNDRVMSSFQRSRTNANVGCSTSEDRPHDATHYQPSSVGGCS</sequence>
<dbReference type="GO" id="GO:0003925">
    <property type="term" value="F:G protein activity"/>
    <property type="evidence" value="ECO:0007669"/>
    <property type="project" value="UniProtKB-EC"/>
</dbReference>
<organism evidence="12 13">
    <name type="scientific">Tenebrio molitor</name>
    <name type="common">Yellow mealworm beetle</name>
    <dbReference type="NCBI Taxonomy" id="7067"/>
    <lineage>
        <taxon>Eukaryota</taxon>
        <taxon>Metazoa</taxon>
        <taxon>Ecdysozoa</taxon>
        <taxon>Arthropoda</taxon>
        <taxon>Hexapoda</taxon>
        <taxon>Insecta</taxon>
        <taxon>Pterygota</taxon>
        <taxon>Neoptera</taxon>
        <taxon>Endopterygota</taxon>
        <taxon>Coleoptera</taxon>
        <taxon>Polyphaga</taxon>
        <taxon>Cucujiformia</taxon>
        <taxon>Tenebrionidae</taxon>
        <taxon>Tenebrio</taxon>
    </lineage>
</organism>
<keyword evidence="13" id="KW-1185">Reference proteome</keyword>
<comment type="caution">
    <text evidence="12">The sequence shown here is derived from an EMBL/GenBank/DDBJ whole genome shotgun (WGS) entry which is preliminary data.</text>
</comment>
<gene>
    <name evidence="12" type="ORF">GEV33_005742</name>
</gene>
<dbReference type="SMART" id="SM00174">
    <property type="entry name" value="RHO"/>
    <property type="match status" value="1"/>
</dbReference>
<evidence type="ECO:0000256" key="10">
    <source>
        <dbReference type="ARBA" id="ARBA00046278"/>
    </source>
</evidence>
<dbReference type="InterPro" id="IPR001806">
    <property type="entry name" value="Small_GTPase"/>
</dbReference>
<keyword evidence="6" id="KW-0378">Hydrolase</keyword>
<dbReference type="SUPFAM" id="SSF52540">
    <property type="entry name" value="P-loop containing nucleoside triphosphate hydrolases"/>
    <property type="match status" value="1"/>
</dbReference>
<keyword evidence="4" id="KW-0488">Methylation</keyword>
<keyword evidence="5" id="KW-0547">Nucleotide-binding</keyword>
<evidence type="ECO:0000313" key="13">
    <source>
        <dbReference type="Proteomes" id="UP000719412"/>
    </source>
</evidence>
<reference evidence="12" key="2">
    <citation type="submission" date="2021-08" db="EMBL/GenBank/DDBJ databases">
        <authorList>
            <person name="Eriksson T."/>
        </authorList>
    </citation>
    <scope>NUCLEOTIDE SEQUENCE</scope>
    <source>
        <strain evidence="12">Stoneville</strain>
        <tissue evidence="12">Whole head</tissue>
    </source>
</reference>
<evidence type="ECO:0000256" key="2">
    <source>
        <dbReference type="ARBA" id="ARBA00011984"/>
    </source>
</evidence>
<dbReference type="InterPro" id="IPR005225">
    <property type="entry name" value="Small_GTP-bd"/>
</dbReference>
<comment type="subcellular location">
    <subcellularLocation>
        <location evidence="1">Cell membrane</location>
    </subcellularLocation>
    <subcellularLocation>
        <location evidence="10">Endomembrane system</location>
        <topology evidence="10">Lipid-anchor</topology>
        <orientation evidence="10">Cytoplasmic side</orientation>
    </subcellularLocation>
</comment>
<name>A0A8J6HLV5_TENMO</name>
<keyword evidence="7" id="KW-0342">GTP-binding</keyword>
<dbReference type="CDD" id="cd04141">
    <property type="entry name" value="Rit_Rin_Ric"/>
    <property type="match status" value="1"/>
</dbReference>
<keyword evidence="9" id="KW-0449">Lipoprotein</keyword>
<dbReference type="PRINTS" id="PR00449">
    <property type="entry name" value="RASTRNSFRMNG"/>
</dbReference>
<evidence type="ECO:0000256" key="5">
    <source>
        <dbReference type="ARBA" id="ARBA00022741"/>
    </source>
</evidence>
<dbReference type="Gene3D" id="3.40.50.300">
    <property type="entry name" value="P-loop containing nucleotide triphosphate hydrolases"/>
    <property type="match status" value="1"/>
</dbReference>
<evidence type="ECO:0000256" key="6">
    <source>
        <dbReference type="ARBA" id="ARBA00022801"/>
    </source>
</evidence>
<dbReference type="SMART" id="SM00176">
    <property type="entry name" value="RAN"/>
    <property type="match status" value="1"/>
</dbReference>
<evidence type="ECO:0000256" key="1">
    <source>
        <dbReference type="ARBA" id="ARBA00004236"/>
    </source>
</evidence>
<dbReference type="FunFam" id="3.40.50.300:FF:000343">
    <property type="entry name" value="Ras family gtpase"/>
    <property type="match status" value="1"/>
</dbReference>
<keyword evidence="8" id="KW-0472">Membrane</keyword>
<dbReference type="GO" id="GO:0007165">
    <property type="term" value="P:signal transduction"/>
    <property type="evidence" value="ECO:0007669"/>
    <property type="project" value="InterPro"/>
</dbReference>
<proteinExistence type="predicted"/>
<dbReference type="GO" id="GO:0005886">
    <property type="term" value="C:plasma membrane"/>
    <property type="evidence" value="ECO:0007669"/>
    <property type="project" value="UniProtKB-SubCell"/>
</dbReference>
<dbReference type="PROSITE" id="PS51421">
    <property type="entry name" value="RAS"/>
    <property type="match status" value="1"/>
</dbReference>
<evidence type="ECO:0000256" key="8">
    <source>
        <dbReference type="ARBA" id="ARBA00023136"/>
    </source>
</evidence>
<dbReference type="Pfam" id="PF00071">
    <property type="entry name" value="Ras"/>
    <property type="match status" value="1"/>
</dbReference>
<dbReference type="Proteomes" id="UP000719412">
    <property type="component" value="Unassembled WGS sequence"/>
</dbReference>
<feature type="compositionally biased region" description="Polar residues" evidence="11">
    <location>
        <begin position="625"/>
        <end position="637"/>
    </location>
</feature>
<feature type="compositionally biased region" description="Polar residues" evidence="11">
    <location>
        <begin position="648"/>
        <end position="657"/>
    </location>
</feature>
<dbReference type="AlphaFoldDB" id="A0A8J6HLV5"/>
<reference evidence="12" key="1">
    <citation type="journal article" date="2020" name="J Insects Food Feed">
        <title>The yellow mealworm (Tenebrio molitor) genome: a resource for the emerging insects as food and feed industry.</title>
        <authorList>
            <person name="Eriksson T."/>
            <person name="Andere A."/>
            <person name="Kelstrup H."/>
            <person name="Emery V."/>
            <person name="Picard C."/>
        </authorList>
    </citation>
    <scope>NUCLEOTIDE SEQUENCE</scope>
    <source>
        <strain evidence="12">Stoneville</strain>
        <tissue evidence="12">Whole head</tissue>
    </source>
</reference>
<dbReference type="GO" id="GO:0005525">
    <property type="term" value="F:GTP binding"/>
    <property type="evidence" value="ECO:0007669"/>
    <property type="project" value="UniProtKB-KW"/>
</dbReference>
<dbReference type="InterPro" id="IPR027417">
    <property type="entry name" value="P-loop_NTPase"/>
</dbReference>
<accession>A0A8J6HLV5</accession>
<evidence type="ECO:0000256" key="4">
    <source>
        <dbReference type="ARBA" id="ARBA00022481"/>
    </source>
</evidence>
<dbReference type="SMART" id="SM00175">
    <property type="entry name" value="RAB"/>
    <property type="match status" value="1"/>
</dbReference>
<dbReference type="EC" id="3.6.5.2" evidence="2"/>
<protein>
    <recommendedName>
        <fullName evidence="2">small monomeric GTPase</fullName>
        <ecNumber evidence="2">3.6.5.2</ecNumber>
    </recommendedName>
</protein>
<dbReference type="NCBIfam" id="TIGR00231">
    <property type="entry name" value="small_GTP"/>
    <property type="match status" value="1"/>
</dbReference>
<feature type="region of interest" description="Disordered" evidence="11">
    <location>
        <begin position="298"/>
        <end position="335"/>
    </location>
</feature>
<dbReference type="PANTHER" id="PTHR24070">
    <property type="entry name" value="RAS, DI-RAS, AND RHEB FAMILY MEMBERS OF SMALL GTPASE SUPERFAMILY"/>
    <property type="match status" value="1"/>
</dbReference>
<feature type="region of interest" description="Disordered" evidence="11">
    <location>
        <begin position="625"/>
        <end position="657"/>
    </location>
</feature>
<evidence type="ECO:0000313" key="12">
    <source>
        <dbReference type="EMBL" id="KAH0817049.1"/>
    </source>
</evidence>
<dbReference type="SMART" id="SM00173">
    <property type="entry name" value="RAS"/>
    <property type="match status" value="1"/>
</dbReference>
<evidence type="ECO:0000256" key="11">
    <source>
        <dbReference type="SAM" id="MobiDB-lite"/>
    </source>
</evidence>
<dbReference type="GO" id="GO:0012505">
    <property type="term" value="C:endomembrane system"/>
    <property type="evidence" value="ECO:0007669"/>
    <property type="project" value="UniProtKB-SubCell"/>
</dbReference>
<feature type="compositionally biased region" description="Basic and acidic residues" evidence="11">
    <location>
        <begin position="308"/>
        <end position="325"/>
    </location>
</feature>
<dbReference type="PROSITE" id="PS51419">
    <property type="entry name" value="RAB"/>
    <property type="match status" value="1"/>
</dbReference>
<dbReference type="InterPro" id="IPR020849">
    <property type="entry name" value="Small_GTPase_Ras-type"/>
</dbReference>
<keyword evidence="3" id="KW-1003">Cell membrane</keyword>
<evidence type="ECO:0000256" key="7">
    <source>
        <dbReference type="ARBA" id="ARBA00023134"/>
    </source>
</evidence>